<dbReference type="PANTHER" id="PTHR21028:SF2">
    <property type="entry name" value="CYTH DOMAIN-CONTAINING PROTEIN"/>
    <property type="match status" value="1"/>
</dbReference>
<dbReference type="InterPro" id="IPR008173">
    <property type="entry name" value="Adenylyl_cyclase_CyaB"/>
</dbReference>
<keyword evidence="2" id="KW-1185">Reference proteome</keyword>
<evidence type="ECO:0000256" key="1">
    <source>
        <dbReference type="SAM" id="MobiDB-lite"/>
    </source>
</evidence>
<evidence type="ECO:0000313" key="2">
    <source>
        <dbReference type="Proteomes" id="UP000887540"/>
    </source>
</evidence>
<dbReference type="Gene3D" id="2.40.320.10">
    <property type="entry name" value="Hypothetical Protein Pfu-838710-001"/>
    <property type="match status" value="1"/>
</dbReference>
<dbReference type="InterPro" id="IPR033469">
    <property type="entry name" value="CYTH-like_dom_sf"/>
</dbReference>
<evidence type="ECO:0000313" key="3">
    <source>
        <dbReference type="WBParaSite" id="ACRNAN_scaffold3648.g13480.t1"/>
    </source>
</evidence>
<dbReference type="SUPFAM" id="SSF55154">
    <property type="entry name" value="CYTH-like phosphatases"/>
    <property type="match status" value="1"/>
</dbReference>
<dbReference type="WBParaSite" id="ACRNAN_scaffold3648.g13480.t1">
    <property type="protein sequence ID" value="ACRNAN_scaffold3648.g13480.t1"/>
    <property type="gene ID" value="ACRNAN_scaffold3648.g13480"/>
</dbReference>
<feature type="region of interest" description="Disordered" evidence="1">
    <location>
        <begin position="1"/>
        <end position="23"/>
    </location>
</feature>
<dbReference type="PANTHER" id="PTHR21028">
    <property type="entry name" value="SI:CH211-156B7.4"/>
    <property type="match status" value="1"/>
</dbReference>
<feature type="compositionally biased region" description="Basic and acidic residues" evidence="1">
    <location>
        <begin position="8"/>
        <end position="23"/>
    </location>
</feature>
<dbReference type="CDD" id="cd07890">
    <property type="entry name" value="CYTH-like_AC_IV-like"/>
    <property type="match status" value="1"/>
</dbReference>
<organism evidence="2 3">
    <name type="scientific">Acrobeloides nanus</name>
    <dbReference type="NCBI Taxonomy" id="290746"/>
    <lineage>
        <taxon>Eukaryota</taxon>
        <taxon>Metazoa</taxon>
        <taxon>Ecdysozoa</taxon>
        <taxon>Nematoda</taxon>
        <taxon>Chromadorea</taxon>
        <taxon>Rhabditida</taxon>
        <taxon>Tylenchina</taxon>
        <taxon>Cephalobomorpha</taxon>
        <taxon>Cephaloboidea</taxon>
        <taxon>Cephalobidae</taxon>
        <taxon>Acrobeloides</taxon>
    </lineage>
</organism>
<dbReference type="AlphaFoldDB" id="A0A914DT26"/>
<reference evidence="3" key="1">
    <citation type="submission" date="2022-11" db="UniProtKB">
        <authorList>
            <consortium name="WormBaseParasite"/>
        </authorList>
    </citation>
    <scope>IDENTIFICATION</scope>
</reference>
<accession>A0A914DT26</accession>
<protein>
    <submittedName>
        <fullName evidence="3">CYTH domain-containing protein</fullName>
    </submittedName>
</protein>
<dbReference type="Proteomes" id="UP000887540">
    <property type="component" value="Unplaced"/>
</dbReference>
<sequence>MGFFGFSEESRENQEPVKTERNESFEGSKYRYVTLKAKIEDLEEMETLVFNFTEQIGQIKHEEDVYFDVPQGQLKLRYTRPNRQHAELIAYEQTNEFGPNICEYRTSRINDPEIFHKTLSMTLPELGVIHRKRRTYAKDHVVINLDEMENLGLFIDIIIAADGSNDTKQIELVNKLKKDFGIDDCNLVSLSYLDLLRKHKSFDSGLDDESDLFE</sequence>
<proteinExistence type="predicted"/>
<name>A0A914DT26_9BILA</name>